<evidence type="ECO:0000256" key="1">
    <source>
        <dbReference type="SAM" id="MobiDB-lite"/>
    </source>
</evidence>
<evidence type="ECO:0000313" key="2">
    <source>
        <dbReference type="EMBL" id="KAG2651439.1"/>
    </source>
</evidence>
<feature type="region of interest" description="Disordered" evidence="1">
    <location>
        <begin position="188"/>
        <end position="243"/>
    </location>
</feature>
<sequence length="243" mass="25927">GGAFPAARAWIRLGFPRLGTPKQYPPSEQCTARRLSALSSAALPTRDRPVASACSRCSMPGPFPAEIRATPLLSPFPPFLLPPTSLFMFFFPATLSGGNSTARAQASLSPVMRARSMAGPPTLPPQLRRLRVRVDRPRFSSTSSVSTYSPRLPPAPRDPDPAAPALLAPGLPLHLLVLTLLRYPPPRAHSAGASPWPDRTASAAPRTAPSPPPRQSRRARRSSPSPPPSSGGLPLNKSDLNHR</sequence>
<organism evidence="2 3">
    <name type="scientific">Panicum virgatum</name>
    <name type="common">Blackwell switchgrass</name>
    <dbReference type="NCBI Taxonomy" id="38727"/>
    <lineage>
        <taxon>Eukaryota</taxon>
        <taxon>Viridiplantae</taxon>
        <taxon>Streptophyta</taxon>
        <taxon>Embryophyta</taxon>
        <taxon>Tracheophyta</taxon>
        <taxon>Spermatophyta</taxon>
        <taxon>Magnoliopsida</taxon>
        <taxon>Liliopsida</taxon>
        <taxon>Poales</taxon>
        <taxon>Poaceae</taxon>
        <taxon>PACMAD clade</taxon>
        <taxon>Panicoideae</taxon>
        <taxon>Panicodae</taxon>
        <taxon>Paniceae</taxon>
        <taxon>Panicinae</taxon>
        <taxon>Panicum</taxon>
        <taxon>Panicum sect. Hiantes</taxon>
    </lineage>
</organism>
<feature type="region of interest" description="Disordered" evidence="1">
    <location>
        <begin position="115"/>
        <end position="163"/>
    </location>
</feature>
<dbReference type="Proteomes" id="UP000823388">
    <property type="component" value="Chromosome 1N"/>
</dbReference>
<comment type="caution">
    <text evidence="2">The sequence shown here is derived from an EMBL/GenBank/DDBJ whole genome shotgun (WGS) entry which is preliminary data.</text>
</comment>
<dbReference type="EMBL" id="CM029038">
    <property type="protein sequence ID" value="KAG2651439.1"/>
    <property type="molecule type" value="Genomic_DNA"/>
</dbReference>
<protein>
    <submittedName>
        <fullName evidence="2">Uncharacterized protein</fullName>
    </submittedName>
</protein>
<feature type="non-terminal residue" evidence="2">
    <location>
        <position position="1"/>
    </location>
</feature>
<feature type="compositionally biased region" description="Low complexity" evidence="1">
    <location>
        <begin position="140"/>
        <end position="150"/>
    </location>
</feature>
<proteinExistence type="predicted"/>
<accession>A0A8T0X7A0</accession>
<dbReference type="AlphaFoldDB" id="A0A8T0X7A0"/>
<reference evidence="2" key="1">
    <citation type="submission" date="2020-05" db="EMBL/GenBank/DDBJ databases">
        <title>WGS assembly of Panicum virgatum.</title>
        <authorList>
            <person name="Lovell J.T."/>
            <person name="Jenkins J."/>
            <person name="Shu S."/>
            <person name="Juenger T.E."/>
            <person name="Schmutz J."/>
        </authorList>
    </citation>
    <scope>NUCLEOTIDE SEQUENCE</scope>
    <source>
        <strain evidence="2">AP13</strain>
    </source>
</reference>
<gene>
    <name evidence="2" type="ORF">PVAP13_1NG285157</name>
</gene>
<evidence type="ECO:0000313" key="3">
    <source>
        <dbReference type="Proteomes" id="UP000823388"/>
    </source>
</evidence>
<name>A0A8T0X7A0_PANVG</name>
<keyword evidence="3" id="KW-1185">Reference proteome</keyword>